<dbReference type="InterPro" id="IPR000683">
    <property type="entry name" value="Gfo/Idh/MocA-like_OxRdtase_N"/>
</dbReference>
<sequence length="344" mass="35627">MSAPDHVLNAVLIGAGMVAATHTAALRDGSGVRLHGVWSRNPDRAKALAEPEGARVYPDIKAIAADPDVDFAIVLTPPNARADLIAPLLAARKPILMEKPIARDGAEARALVDQCAAAGVPLGIVFQHRMRAASRAATALVAGGSLGRLGLAEIAVPWWRDQAYYNEPGRGTYARDGGGVLISQAIHTIDLALSLTGPVATVQAMTATTRFHKMEAEDVAVAGLRFASGAVGHLTASTASFPGAAESIRLHFDAASLHLEAGVLTVSHRDGRVETHGAAAGTGGGADPMAFTHDWHRAVIEDFAEAIRTGRDPLVTGQAALAAHALIDAITQSARTGHVTEVAP</sequence>
<dbReference type="EMBL" id="QGGW01000001">
    <property type="protein sequence ID" value="PWK62299.1"/>
    <property type="molecule type" value="Genomic_DNA"/>
</dbReference>
<evidence type="ECO:0000259" key="1">
    <source>
        <dbReference type="Pfam" id="PF01408"/>
    </source>
</evidence>
<name>A0A316GND5_9RHOB</name>
<dbReference type="SUPFAM" id="SSF51735">
    <property type="entry name" value="NAD(P)-binding Rossmann-fold domains"/>
    <property type="match status" value="1"/>
</dbReference>
<evidence type="ECO:0000313" key="4">
    <source>
        <dbReference type="Proteomes" id="UP000245708"/>
    </source>
</evidence>
<dbReference type="Proteomes" id="UP000245708">
    <property type="component" value="Unassembled WGS sequence"/>
</dbReference>
<dbReference type="Gene3D" id="3.40.50.720">
    <property type="entry name" value="NAD(P)-binding Rossmann-like Domain"/>
    <property type="match status" value="1"/>
</dbReference>
<keyword evidence="4" id="KW-1185">Reference proteome</keyword>
<dbReference type="Gene3D" id="3.30.360.10">
    <property type="entry name" value="Dihydrodipicolinate Reductase, domain 2"/>
    <property type="match status" value="1"/>
</dbReference>
<dbReference type="SUPFAM" id="SSF55347">
    <property type="entry name" value="Glyceraldehyde-3-phosphate dehydrogenase-like, C-terminal domain"/>
    <property type="match status" value="1"/>
</dbReference>
<feature type="domain" description="Gfo/Idh/MocA-like oxidoreductase N-terminal" evidence="1">
    <location>
        <begin position="9"/>
        <end position="123"/>
    </location>
</feature>
<dbReference type="Pfam" id="PF01408">
    <property type="entry name" value="GFO_IDH_MocA"/>
    <property type="match status" value="1"/>
</dbReference>
<dbReference type="InterPro" id="IPR055170">
    <property type="entry name" value="GFO_IDH_MocA-like_dom"/>
</dbReference>
<dbReference type="GO" id="GO:0000166">
    <property type="term" value="F:nucleotide binding"/>
    <property type="evidence" value="ECO:0007669"/>
    <property type="project" value="InterPro"/>
</dbReference>
<comment type="caution">
    <text evidence="3">The sequence shown here is derived from an EMBL/GenBank/DDBJ whole genome shotgun (WGS) entry which is preliminary data.</text>
</comment>
<proteinExistence type="predicted"/>
<feature type="domain" description="GFO/IDH/MocA-like oxidoreductase" evidence="2">
    <location>
        <begin position="135"/>
        <end position="257"/>
    </location>
</feature>
<accession>A0A316GND5</accession>
<dbReference type="InterPro" id="IPR036291">
    <property type="entry name" value="NAD(P)-bd_dom_sf"/>
</dbReference>
<reference evidence="3 4" key="1">
    <citation type="submission" date="2018-05" db="EMBL/GenBank/DDBJ databases">
        <title>Genomic Encyclopedia of Type Strains, Phase IV (KMG-IV): sequencing the most valuable type-strain genomes for metagenomic binning, comparative biology and taxonomic classification.</title>
        <authorList>
            <person name="Goeker M."/>
        </authorList>
    </citation>
    <scope>NUCLEOTIDE SEQUENCE [LARGE SCALE GENOMIC DNA]</scope>
    <source>
        <strain evidence="3 4">DSM 16097</strain>
    </source>
</reference>
<evidence type="ECO:0000313" key="3">
    <source>
        <dbReference type="EMBL" id="PWK62299.1"/>
    </source>
</evidence>
<dbReference type="InterPro" id="IPR052515">
    <property type="entry name" value="Gfo/Idh/MocA_Oxidoreductase"/>
</dbReference>
<dbReference type="PANTHER" id="PTHR43249:SF1">
    <property type="entry name" value="D-GLUCOSIDE 3-DEHYDROGENASE"/>
    <property type="match status" value="1"/>
</dbReference>
<organism evidence="3 4">
    <name type="scientific">Roseicyclus mahoneyensis</name>
    <dbReference type="NCBI Taxonomy" id="164332"/>
    <lineage>
        <taxon>Bacteria</taxon>
        <taxon>Pseudomonadati</taxon>
        <taxon>Pseudomonadota</taxon>
        <taxon>Alphaproteobacteria</taxon>
        <taxon>Rhodobacterales</taxon>
        <taxon>Roseobacteraceae</taxon>
        <taxon>Roseicyclus</taxon>
    </lineage>
</organism>
<dbReference type="AlphaFoldDB" id="A0A316GND5"/>
<gene>
    <name evidence="3" type="ORF">C7455_101325</name>
</gene>
<protein>
    <submittedName>
        <fullName evidence="3">Putative dehydrogenase</fullName>
    </submittedName>
</protein>
<dbReference type="RefSeq" id="WP_245904178.1">
    <property type="nucleotide sequence ID" value="NZ_QGGW01000001.1"/>
</dbReference>
<dbReference type="Pfam" id="PF22725">
    <property type="entry name" value="GFO_IDH_MocA_C3"/>
    <property type="match status" value="1"/>
</dbReference>
<dbReference type="PANTHER" id="PTHR43249">
    <property type="entry name" value="UDP-N-ACETYL-2-AMINO-2-DEOXY-D-GLUCURONATE OXIDASE"/>
    <property type="match status" value="1"/>
</dbReference>
<evidence type="ECO:0000259" key="2">
    <source>
        <dbReference type="Pfam" id="PF22725"/>
    </source>
</evidence>